<proteinExistence type="predicted"/>
<dbReference type="Gene3D" id="3.40.309.10">
    <property type="entry name" value="Aldehyde Dehydrogenase, Chain A, domain 2"/>
    <property type="match status" value="1"/>
</dbReference>
<evidence type="ECO:0000313" key="4">
    <source>
        <dbReference type="Proteomes" id="UP000799750"/>
    </source>
</evidence>
<keyword evidence="4" id="KW-1185">Reference proteome</keyword>
<gene>
    <name evidence="3" type="ORF">BU16DRAFT_614571</name>
</gene>
<keyword evidence="1" id="KW-1133">Transmembrane helix</keyword>
<dbReference type="GO" id="GO:0016620">
    <property type="term" value="F:oxidoreductase activity, acting on the aldehyde or oxo group of donors, NAD or NADP as acceptor"/>
    <property type="evidence" value="ECO:0007669"/>
    <property type="project" value="InterPro"/>
</dbReference>
<protein>
    <submittedName>
        <fullName evidence="3">ALDH-like protein</fullName>
    </submittedName>
</protein>
<organism evidence="3 4">
    <name type="scientific">Lophium mytilinum</name>
    <dbReference type="NCBI Taxonomy" id="390894"/>
    <lineage>
        <taxon>Eukaryota</taxon>
        <taxon>Fungi</taxon>
        <taxon>Dikarya</taxon>
        <taxon>Ascomycota</taxon>
        <taxon>Pezizomycotina</taxon>
        <taxon>Dothideomycetes</taxon>
        <taxon>Pleosporomycetidae</taxon>
        <taxon>Mytilinidiales</taxon>
        <taxon>Mytilinidiaceae</taxon>
        <taxon>Lophium</taxon>
    </lineage>
</organism>
<dbReference type="Proteomes" id="UP000799750">
    <property type="component" value="Unassembled WGS sequence"/>
</dbReference>
<reference evidence="3" key="1">
    <citation type="journal article" date="2020" name="Stud. Mycol.">
        <title>101 Dothideomycetes genomes: a test case for predicting lifestyles and emergence of pathogens.</title>
        <authorList>
            <person name="Haridas S."/>
            <person name="Albert R."/>
            <person name="Binder M."/>
            <person name="Bloem J."/>
            <person name="Labutti K."/>
            <person name="Salamov A."/>
            <person name="Andreopoulos B."/>
            <person name="Baker S."/>
            <person name="Barry K."/>
            <person name="Bills G."/>
            <person name="Bluhm B."/>
            <person name="Cannon C."/>
            <person name="Castanera R."/>
            <person name="Culley D."/>
            <person name="Daum C."/>
            <person name="Ezra D."/>
            <person name="Gonzalez J."/>
            <person name="Henrissat B."/>
            <person name="Kuo A."/>
            <person name="Liang C."/>
            <person name="Lipzen A."/>
            <person name="Lutzoni F."/>
            <person name="Magnuson J."/>
            <person name="Mondo S."/>
            <person name="Nolan M."/>
            <person name="Ohm R."/>
            <person name="Pangilinan J."/>
            <person name="Park H.-J."/>
            <person name="Ramirez L."/>
            <person name="Alfaro M."/>
            <person name="Sun H."/>
            <person name="Tritt A."/>
            <person name="Yoshinaga Y."/>
            <person name="Zwiers L.-H."/>
            <person name="Turgeon B."/>
            <person name="Goodwin S."/>
            <person name="Spatafora J."/>
            <person name="Crous P."/>
            <person name="Grigoriev I."/>
        </authorList>
    </citation>
    <scope>NUCLEOTIDE SEQUENCE</scope>
    <source>
        <strain evidence="3">CBS 269.34</strain>
    </source>
</reference>
<dbReference type="Gene3D" id="3.40.605.10">
    <property type="entry name" value="Aldehyde Dehydrogenase, Chain A, domain 1"/>
    <property type="match status" value="1"/>
</dbReference>
<dbReference type="InterPro" id="IPR016163">
    <property type="entry name" value="Ald_DH_C"/>
</dbReference>
<evidence type="ECO:0000313" key="3">
    <source>
        <dbReference type="EMBL" id="KAF2500889.1"/>
    </source>
</evidence>
<keyword evidence="1" id="KW-0472">Membrane</keyword>
<accession>A0A6A6R8E5</accession>
<dbReference type="PANTHER" id="PTHR43111">
    <property type="entry name" value="ALDEHYDE DEHYDROGENASE B-RELATED"/>
    <property type="match status" value="1"/>
</dbReference>
<keyword evidence="1" id="KW-0812">Transmembrane</keyword>
<name>A0A6A6R8E5_9PEZI</name>
<feature type="transmembrane region" description="Helical" evidence="1">
    <location>
        <begin position="475"/>
        <end position="498"/>
    </location>
</feature>
<dbReference type="AlphaFoldDB" id="A0A6A6R8E5"/>
<dbReference type="PANTHER" id="PTHR43111:SF1">
    <property type="entry name" value="ALDEHYDE DEHYDROGENASE B-RELATED"/>
    <property type="match status" value="1"/>
</dbReference>
<dbReference type="SUPFAM" id="SSF53720">
    <property type="entry name" value="ALDH-like"/>
    <property type="match status" value="1"/>
</dbReference>
<dbReference type="Pfam" id="PF00171">
    <property type="entry name" value="Aldedh"/>
    <property type="match status" value="1"/>
</dbReference>
<feature type="domain" description="Aldehyde dehydrogenase" evidence="2">
    <location>
        <begin position="21"/>
        <end position="364"/>
    </location>
</feature>
<dbReference type="InterPro" id="IPR016162">
    <property type="entry name" value="Ald_DH_N"/>
</dbReference>
<dbReference type="OrthoDB" id="5596991at2759"/>
<dbReference type="EMBL" id="MU004183">
    <property type="protein sequence ID" value="KAF2500889.1"/>
    <property type="molecule type" value="Genomic_DNA"/>
</dbReference>
<evidence type="ECO:0000256" key="1">
    <source>
        <dbReference type="SAM" id="Phobius"/>
    </source>
</evidence>
<dbReference type="InterPro" id="IPR016161">
    <property type="entry name" value="Ald_DH/histidinol_DH"/>
</dbReference>
<evidence type="ECO:0000259" key="2">
    <source>
        <dbReference type="Pfam" id="PF00171"/>
    </source>
</evidence>
<dbReference type="InterPro" id="IPR015590">
    <property type="entry name" value="Aldehyde_DH_dom"/>
</dbReference>
<sequence>MPGPLQRIREAAIDGRCQNVIYRQTQLEKLHNVLIDNSESVIQAIYRDGGNSIPEARVEYLLALMCLREYYASLDATKALHEEYAVARGEDAPSLREGVGIVYIVPTTYSLFYSIVVPLSAAVAAGNCVVIELEKTLREVPSLLQRILKIALDSDIFEIVSSRATDDELGLHHMKVLQRGSEEPATAMRLISPSQAQVVAVVDRTANFSEAAKALVIARFGFGGRSPYAPDIVLVNEFCKKPFLNAVVEETMKFATEFELSKSSASTSQSEADSLMKELKRTDEIQVVTSIANCAVIEVNSRSSKTLSRKISTRSLLVHSVKSLDDAIDLANQNGELLASYVFADLKASKYLSQFLGAHVSFVNQIPLEMLRESASIVMSSTTMTSLVVLTTFVVGPAAPLSSPVERSTRYPTALFTVQRSRFVTPSVQSQLVRQTLHDPSFSASEKVLQKVSDKLLPSVKRMKEGQVGFFEQGIFTGIGLIAMPALMGLGALGYYAVRFAMSRRS</sequence>